<dbReference type="Proteomes" id="UP000029556">
    <property type="component" value="Unassembled WGS sequence"/>
</dbReference>
<name>A0A095ZHQ8_9BACT</name>
<protein>
    <submittedName>
        <fullName evidence="1">Uncharacterized protein</fullName>
    </submittedName>
</protein>
<dbReference type="OrthoDB" id="1067524at2"/>
<comment type="caution">
    <text evidence="1">The sequence shown here is derived from an EMBL/GenBank/DDBJ whole genome shotgun (WGS) entry which is preliminary data.</text>
</comment>
<evidence type="ECO:0000313" key="1">
    <source>
        <dbReference type="EMBL" id="KGF33871.1"/>
    </source>
</evidence>
<dbReference type="AlphaFoldDB" id="A0A095ZHQ8"/>
<dbReference type="RefSeq" id="WP_036873899.1">
    <property type="nucleotide sequence ID" value="NZ_JRNN01000077.1"/>
</dbReference>
<organism evidence="1 2">
    <name type="scientific">Hoylesella buccalis DNF00853</name>
    <dbReference type="NCBI Taxonomy" id="1401074"/>
    <lineage>
        <taxon>Bacteria</taxon>
        <taxon>Pseudomonadati</taxon>
        <taxon>Bacteroidota</taxon>
        <taxon>Bacteroidia</taxon>
        <taxon>Bacteroidales</taxon>
        <taxon>Prevotellaceae</taxon>
        <taxon>Hoylesella</taxon>
    </lineage>
</organism>
<sequence>MGITIRKGIPTRCFSKNIPNLTVGIGGDRLEVSIHVNNEQVYSETLFPVNATITLSELGNLLTSYVRRPLVAQCHITMEEYKNGSATDRSSIDFTLVYCEADVPTSCDDFCQNHFLSLLIGTKITSVGRLEYLHYVGNDAANVTAYYTDGSMQSFGVTPMSSNQSFTTIDVSPKGYMQPGKSLRGYVVTAGARRQSFIIDAACPDASPILLFVNSFGCDELLYCTGTLKKSPTFKRKSAVIDGVNKNYSIVETRQFKADTGILNEDMADWFGDVLRSPLVRVVTLRGGSVTVGREVIITDSKTEQTNRAEEMPRFTFTYQYAQRNHNVVELDRTGRVFDHTFDYTFE</sequence>
<evidence type="ECO:0000313" key="2">
    <source>
        <dbReference type="Proteomes" id="UP000029556"/>
    </source>
</evidence>
<proteinExistence type="predicted"/>
<dbReference type="EMBL" id="JRNN01000077">
    <property type="protein sequence ID" value="KGF33871.1"/>
    <property type="molecule type" value="Genomic_DNA"/>
</dbReference>
<reference evidence="1 2" key="1">
    <citation type="submission" date="2014-07" db="EMBL/GenBank/DDBJ databases">
        <authorList>
            <person name="McCorrison J."/>
            <person name="Sanka R."/>
            <person name="Torralba M."/>
            <person name="Gillis M."/>
            <person name="Haft D.H."/>
            <person name="Methe B."/>
            <person name="Sutton G."/>
            <person name="Nelson K.E."/>
        </authorList>
    </citation>
    <scope>NUCLEOTIDE SEQUENCE [LARGE SCALE GENOMIC DNA]</scope>
    <source>
        <strain evidence="1 2">DNF00853</strain>
    </source>
</reference>
<accession>A0A095ZHQ8</accession>
<gene>
    <name evidence="1" type="ORF">HMPREF2137_09570</name>
</gene>